<dbReference type="Proteomes" id="UP000198816">
    <property type="component" value="Unassembled WGS sequence"/>
</dbReference>
<dbReference type="AlphaFoldDB" id="A0A1H2R0S6"/>
<dbReference type="OrthoDB" id="9802186at2"/>
<dbReference type="Gene3D" id="3.40.50.2300">
    <property type="match status" value="1"/>
</dbReference>
<dbReference type="InterPro" id="IPR001789">
    <property type="entry name" value="Sig_transdc_resp-reg_receiver"/>
</dbReference>
<dbReference type="EMBL" id="FNNZ01000001">
    <property type="protein sequence ID" value="SDW13062.1"/>
    <property type="molecule type" value="Genomic_DNA"/>
</dbReference>
<keyword evidence="3" id="KW-0805">Transcription regulation</keyword>
<dbReference type="SUPFAM" id="SSF52172">
    <property type="entry name" value="CheY-like"/>
    <property type="match status" value="1"/>
</dbReference>
<dbReference type="FunFam" id="3.40.50.2300:FF:000018">
    <property type="entry name" value="DNA-binding transcriptional regulator NtrC"/>
    <property type="match status" value="1"/>
</dbReference>
<keyword evidence="4" id="KW-0238">DNA-binding</keyword>
<evidence type="ECO:0000313" key="9">
    <source>
        <dbReference type="EMBL" id="SDW13062.1"/>
    </source>
</evidence>
<dbReference type="PRINTS" id="PR00038">
    <property type="entry name" value="HTHLUXR"/>
</dbReference>
<feature type="domain" description="Response regulatory" evidence="8">
    <location>
        <begin position="6"/>
        <end position="120"/>
    </location>
</feature>
<dbReference type="Pfam" id="PF00072">
    <property type="entry name" value="Response_reg"/>
    <property type="match status" value="1"/>
</dbReference>
<dbReference type="PANTHER" id="PTHR44688:SF16">
    <property type="entry name" value="DNA-BINDING TRANSCRIPTIONAL ACTIVATOR DEVR_DOSR"/>
    <property type="match status" value="1"/>
</dbReference>
<accession>A0A1H2R0S6</accession>
<evidence type="ECO:0000256" key="1">
    <source>
        <dbReference type="ARBA" id="ARBA00022553"/>
    </source>
</evidence>
<evidence type="ECO:0000256" key="3">
    <source>
        <dbReference type="ARBA" id="ARBA00023015"/>
    </source>
</evidence>
<evidence type="ECO:0000256" key="5">
    <source>
        <dbReference type="ARBA" id="ARBA00023163"/>
    </source>
</evidence>
<protein>
    <submittedName>
        <fullName evidence="9">Two component transcriptional regulator, LuxR family</fullName>
    </submittedName>
</protein>
<keyword evidence="5" id="KW-0804">Transcription</keyword>
<dbReference type="SUPFAM" id="SSF46894">
    <property type="entry name" value="C-terminal effector domain of the bipartite response regulators"/>
    <property type="match status" value="1"/>
</dbReference>
<evidence type="ECO:0000256" key="4">
    <source>
        <dbReference type="ARBA" id="ARBA00023125"/>
    </source>
</evidence>
<dbReference type="RefSeq" id="WP_093027733.1">
    <property type="nucleotide sequence ID" value="NZ_FNNZ01000001.1"/>
</dbReference>
<keyword evidence="1 6" id="KW-0597">Phosphoprotein</keyword>
<dbReference type="InterPro" id="IPR011006">
    <property type="entry name" value="CheY-like_superfamily"/>
</dbReference>
<dbReference type="STRING" id="1058.SAMN05421783_101498"/>
<name>A0A1H2R0S6_THIRO</name>
<dbReference type="InterPro" id="IPR000792">
    <property type="entry name" value="Tscrpt_reg_LuxR_C"/>
</dbReference>
<dbReference type="InterPro" id="IPR036388">
    <property type="entry name" value="WH-like_DNA-bd_sf"/>
</dbReference>
<dbReference type="SMART" id="SM00448">
    <property type="entry name" value="REC"/>
    <property type="match status" value="1"/>
</dbReference>
<keyword evidence="10" id="KW-1185">Reference proteome</keyword>
<gene>
    <name evidence="9" type="ORF">SAMN05421783_101498</name>
</gene>
<dbReference type="SMART" id="SM00421">
    <property type="entry name" value="HTH_LUXR"/>
    <property type="match status" value="1"/>
</dbReference>
<evidence type="ECO:0000256" key="2">
    <source>
        <dbReference type="ARBA" id="ARBA00023012"/>
    </source>
</evidence>
<sequence length="204" mass="22603">MSPKSTVFVIDDDEDVRQSLRWLFESVSMPVEVFGSAAEFLADPGCEGPGCLVLDVRMPEMDGLELLEVLRTHRIGLPVIMISGHADVPMAVKAMQSGAVDFIQKPVNHQDLLQRVRKALAADERFRAEIGDPRIIAERLEQLTAKEREVLEAIVNGSTNKAIAGSLNLSVRTVETHRANLMRKLEVHSTADLVRLTLACRLRP</sequence>
<organism evidence="9 10">
    <name type="scientific">Thiocapsa roseopersicina</name>
    <dbReference type="NCBI Taxonomy" id="1058"/>
    <lineage>
        <taxon>Bacteria</taxon>
        <taxon>Pseudomonadati</taxon>
        <taxon>Pseudomonadota</taxon>
        <taxon>Gammaproteobacteria</taxon>
        <taxon>Chromatiales</taxon>
        <taxon>Chromatiaceae</taxon>
        <taxon>Thiocapsa</taxon>
    </lineage>
</organism>
<proteinExistence type="predicted"/>
<dbReference type="Gene3D" id="1.10.10.10">
    <property type="entry name" value="Winged helix-like DNA-binding domain superfamily/Winged helix DNA-binding domain"/>
    <property type="match status" value="1"/>
</dbReference>
<evidence type="ECO:0000259" key="8">
    <source>
        <dbReference type="PROSITE" id="PS50110"/>
    </source>
</evidence>
<keyword evidence="2" id="KW-0902">Two-component regulatory system</keyword>
<evidence type="ECO:0000313" key="10">
    <source>
        <dbReference type="Proteomes" id="UP000198816"/>
    </source>
</evidence>
<dbReference type="PANTHER" id="PTHR44688">
    <property type="entry name" value="DNA-BINDING TRANSCRIPTIONAL ACTIVATOR DEVR_DOSR"/>
    <property type="match status" value="1"/>
</dbReference>
<dbReference type="InterPro" id="IPR016032">
    <property type="entry name" value="Sig_transdc_resp-reg_C-effctor"/>
</dbReference>
<evidence type="ECO:0000259" key="7">
    <source>
        <dbReference type="PROSITE" id="PS50043"/>
    </source>
</evidence>
<dbReference type="Pfam" id="PF00196">
    <property type="entry name" value="GerE"/>
    <property type="match status" value="1"/>
</dbReference>
<dbReference type="PROSITE" id="PS50110">
    <property type="entry name" value="RESPONSE_REGULATORY"/>
    <property type="match status" value="1"/>
</dbReference>
<dbReference type="PROSITE" id="PS50043">
    <property type="entry name" value="HTH_LUXR_2"/>
    <property type="match status" value="1"/>
</dbReference>
<feature type="domain" description="HTH luxR-type" evidence="7">
    <location>
        <begin position="136"/>
        <end position="201"/>
    </location>
</feature>
<dbReference type="GO" id="GO:0003677">
    <property type="term" value="F:DNA binding"/>
    <property type="evidence" value="ECO:0007669"/>
    <property type="project" value="UniProtKB-KW"/>
</dbReference>
<dbReference type="PROSITE" id="PS00622">
    <property type="entry name" value="HTH_LUXR_1"/>
    <property type="match status" value="1"/>
</dbReference>
<dbReference type="CDD" id="cd06170">
    <property type="entry name" value="LuxR_C_like"/>
    <property type="match status" value="1"/>
</dbReference>
<dbReference type="CDD" id="cd17537">
    <property type="entry name" value="REC_FixJ"/>
    <property type="match status" value="1"/>
</dbReference>
<reference evidence="10" key="1">
    <citation type="submission" date="2016-10" db="EMBL/GenBank/DDBJ databases">
        <authorList>
            <person name="Varghese N."/>
            <person name="Submissions S."/>
        </authorList>
    </citation>
    <scope>NUCLEOTIDE SEQUENCE [LARGE SCALE GENOMIC DNA]</scope>
    <source>
        <strain evidence="10">DSM 217</strain>
    </source>
</reference>
<dbReference type="GO" id="GO:0000160">
    <property type="term" value="P:phosphorelay signal transduction system"/>
    <property type="evidence" value="ECO:0007669"/>
    <property type="project" value="UniProtKB-KW"/>
</dbReference>
<evidence type="ECO:0000256" key="6">
    <source>
        <dbReference type="PROSITE-ProRule" id="PRU00169"/>
    </source>
</evidence>
<feature type="modified residue" description="4-aspartylphosphate" evidence="6">
    <location>
        <position position="55"/>
    </location>
</feature>
<dbReference type="GO" id="GO:0006355">
    <property type="term" value="P:regulation of DNA-templated transcription"/>
    <property type="evidence" value="ECO:0007669"/>
    <property type="project" value="InterPro"/>
</dbReference>